<organism evidence="1 2">
    <name type="scientific">Dufourea novaeangliae</name>
    <name type="common">Sweat bee</name>
    <dbReference type="NCBI Taxonomy" id="178035"/>
    <lineage>
        <taxon>Eukaryota</taxon>
        <taxon>Metazoa</taxon>
        <taxon>Ecdysozoa</taxon>
        <taxon>Arthropoda</taxon>
        <taxon>Hexapoda</taxon>
        <taxon>Insecta</taxon>
        <taxon>Pterygota</taxon>
        <taxon>Neoptera</taxon>
        <taxon>Endopterygota</taxon>
        <taxon>Hymenoptera</taxon>
        <taxon>Apocrita</taxon>
        <taxon>Aculeata</taxon>
        <taxon>Apoidea</taxon>
        <taxon>Anthophila</taxon>
        <taxon>Halictidae</taxon>
        <taxon>Rophitinae</taxon>
        <taxon>Dufourea</taxon>
    </lineage>
</organism>
<accession>A0A154P770</accession>
<proteinExistence type="predicted"/>
<keyword evidence="2" id="KW-1185">Reference proteome</keyword>
<name>A0A154P770_DUFNO</name>
<evidence type="ECO:0000313" key="1">
    <source>
        <dbReference type="EMBL" id="KZC07184.1"/>
    </source>
</evidence>
<gene>
    <name evidence="1" type="ORF">WN55_08566</name>
</gene>
<reference evidence="1 2" key="1">
    <citation type="submission" date="2015-07" db="EMBL/GenBank/DDBJ databases">
        <title>The genome of Dufourea novaeangliae.</title>
        <authorList>
            <person name="Pan H."/>
            <person name="Kapheim K."/>
        </authorList>
    </citation>
    <scope>NUCLEOTIDE SEQUENCE [LARGE SCALE GENOMIC DNA]</scope>
    <source>
        <strain evidence="1">0120121106</strain>
        <tissue evidence="1">Whole body</tissue>
    </source>
</reference>
<evidence type="ECO:0000313" key="2">
    <source>
        <dbReference type="Proteomes" id="UP000076502"/>
    </source>
</evidence>
<dbReference type="Proteomes" id="UP000076502">
    <property type="component" value="Unassembled WGS sequence"/>
</dbReference>
<dbReference type="EMBL" id="KQ434822">
    <property type="protein sequence ID" value="KZC07184.1"/>
    <property type="molecule type" value="Genomic_DNA"/>
</dbReference>
<protein>
    <submittedName>
        <fullName evidence="1">Uncharacterized protein</fullName>
    </submittedName>
</protein>
<sequence>MKLVLVAKTCHRKTKTLFQDDLSVTRIVNSSSPLRACRNLNVAFNVSPRDIIPIPKITTKGQRV</sequence>
<dbReference type="AlphaFoldDB" id="A0A154P770"/>